<dbReference type="Proteomes" id="UP001597285">
    <property type="component" value="Unassembled WGS sequence"/>
</dbReference>
<dbReference type="HAMAP" id="MF_00724">
    <property type="entry name" value="FliE"/>
    <property type="match status" value="1"/>
</dbReference>
<evidence type="ECO:0000256" key="3">
    <source>
        <dbReference type="ARBA" id="ARBA00023143"/>
    </source>
</evidence>
<dbReference type="NCBIfam" id="TIGR00205">
    <property type="entry name" value="fliE"/>
    <property type="match status" value="1"/>
</dbReference>
<keyword evidence="7" id="KW-1185">Reference proteome</keyword>
<accession>A0ABW4NPT2</accession>
<comment type="caution">
    <text evidence="6">The sequence shown here is derived from an EMBL/GenBank/DDBJ whole genome shotgun (WGS) entry which is preliminary data.</text>
</comment>
<evidence type="ECO:0000256" key="4">
    <source>
        <dbReference type="HAMAP-Rule" id="MF_00724"/>
    </source>
</evidence>
<evidence type="ECO:0000256" key="1">
    <source>
        <dbReference type="ARBA" id="ARBA00004117"/>
    </source>
</evidence>
<keyword evidence="6" id="KW-0969">Cilium</keyword>
<name>A0ABW4NPT2_9LACT</name>
<comment type="similarity">
    <text evidence="2 4">Belongs to the FliE family.</text>
</comment>
<gene>
    <name evidence="4 6" type="primary">fliE</name>
    <name evidence="6" type="ORF">ACFSBK_03400</name>
</gene>
<dbReference type="EMBL" id="JBHUFF010000008">
    <property type="protein sequence ID" value="MFD1798907.1"/>
    <property type="molecule type" value="Genomic_DNA"/>
</dbReference>
<evidence type="ECO:0000256" key="2">
    <source>
        <dbReference type="ARBA" id="ARBA00009272"/>
    </source>
</evidence>
<organism evidence="6 7">
    <name type="scientific">Carnobacterium antarcticum</name>
    <dbReference type="NCBI Taxonomy" id="2126436"/>
    <lineage>
        <taxon>Bacteria</taxon>
        <taxon>Bacillati</taxon>
        <taxon>Bacillota</taxon>
        <taxon>Bacilli</taxon>
        <taxon>Lactobacillales</taxon>
        <taxon>Carnobacteriaceae</taxon>
        <taxon>Carnobacterium</taxon>
    </lineage>
</organism>
<comment type="subcellular location">
    <subcellularLocation>
        <location evidence="1 4">Bacterial flagellum basal body</location>
    </subcellularLocation>
</comment>
<protein>
    <recommendedName>
        <fullName evidence="4 5">Flagellar hook-basal body complex protein FliE</fullName>
    </recommendedName>
</protein>
<sequence>MNIEALYSNLLNGAGQVGTMETPAREAAAAGSSSSFSGMIEQAMINLNDKQVSADQAVQGLVAGDADNLHNVMIQTSEAQLTLDLALQVRNKCLDAYNEVKNMQF</sequence>
<keyword evidence="6" id="KW-0282">Flagellum</keyword>
<proteinExistence type="inferred from homology"/>
<dbReference type="InterPro" id="IPR001624">
    <property type="entry name" value="FliE"/>
</dbReference>
<dbReference type="PANTHER" id="PTHR34653">
    <property type="match status" value="1"/>
</dbReference>
<reference evidence="7" key="1">
    <citation type="journal article" date="2019" name="Int. J. Syst. Evol. Microbiol.">
        <title>The Global Catalogue of Microorganisms (GCM) 10K type strain sequencing project: providing services to taxonomists for standard genome sequencing and annotation.</title>
        <authorList>
            <consortium name="The Broad Institute Genomics Platform"/>
            <consortium name="The Broad Institute Genome Sequencing Center for Infectious Disease"/>
            <person name="Wu L."/>
            <person name="Ma J."/>
        </authorList>
    </citation>
    <scope>NUCLEOTIDE SEQUENCE [LARGE SCALE GENOMIC DNA]</scope>
    <source>
        <strain evidence="7">KCTC 42143</strain>
    </source>
</reference>
<keyword evidence="6" id="KW-0966">Cell projection</keyword>
<dbReference type="RefSeq" id="WP_058919301.1">
    <property type="nucleotide sequence ID" value="NZ_JBHSQC010000015.1"/>
</dbReference>
<dbReference type="PANTHER" id="PTHR34653:SF1">
    <property type="entry name" value="FLAGELLAR HOOK-BASAL BODY COMPLEX PROTEIN FLIE"/>
    <property type="match status" value="1"/>
</dbReference>
<evidence type="ECO:0000313" key="6">
    <source>
        <dbReference type="EMBL" id="MFD1798907.1"/>
    </source>
</evidence>
<keyword evidence="3 4" id="KW-0975">Bacterial flagellum</keyword>
<evidence type="ECO:0000313" key="7">
    <source>
        <dbReference type="Proteomes" id="UP001597285"/>
    </source>
</evidence>
<dbReference type="PRINTS" id="PR01006">
    <property type="entry name" value="FLGHOOKFLIE"/>
</dbReference>
<dbReference type="Pfam" id="PF02049">
    <property type="entry name" value="FliE"/>
    <property type="match status" value="1"/>
</dbReference>
<evidence type="ECO:0000256" key="5">
    <source>
        <dbReference type="NCBIfam" id="TIGR00205"/>
    </source>
</evidence>